<dbReference type="Proteomes" id="UP000693981">
    <property type="component" value="Unassembled WGS sequence"/>
</dbReference>
<dbReference type="Pfam" id="PF16810">
    <property type="entry name" value="RXLR"/>
    <property type="match status" value="1"/>
</dbReference>
<name>A0A8T1XF43_9STRA</name>
<dbReference type="InterPro" id="IPR031825">
    <property type="entry name" value="RXLR"/>
</dbReference>
<reference evidence="6" key="1">
    <citation type="submission" date="2021-02" db="EMBL/GenBank/DDBJ databases">
        <authorList>
            <person name="Palmer J.M."/>
        </authorList>
    </citation>
    <scope>NUCLEOTIDE SEQUENCE</scope>
    <source>
        <strain evidence="6">SCRP23</strain>
    </source>
</reference>
<dbReference type="GO" id="GO:0005576">
    <property type="term" value="C:extracellular region"/>
    <property type="evidence" value="ECO:0007669"/>
    <property type="project" value="UniProtKB-SubCell"/>
</dbReference>
<dbReference type="AlphaFoldDB" id="A0A8T1XF43"/>
<comment type="similarity">
    <text evidence="2 5">Belongs to the RxLR effector family.</text>
</comment>
<gene>
    <name evidence="6" type="ORF">PHYBOEH_003538</name>
</gene>
<sequence>MRVSHIALAATALLVVCCGSAATTTDSKVFISHHSHLTNAIQNVSPAQRSLRTAKTSDDDEERMNLLGLAKVKDNFAFKRLDKMLANEKYMFKKFGEWKKAGFDAKSIKSKIDLDKRPHLGTLVTQFGNYLKPGV</sequence>
<organism evidence="6 7">
    <name type="scientific">Phytophthora boehmeriae</name>
    <dbReference type="NCBI Taxonomy" id="109152"/>
    <lineage>
        <taxon>Eukaryota</taxon>
        <taxon>Sar</taxon>
        <taxon>Stramenopiles</taxon>
        <taxon>Oomycota</taxon>
        <taxon>Peronosporomycetes</taxon>
        <taxon>Peronosporales</taxon>
        <taxon>Peronosporaceae</taxon>
        <taxon>Phytophthora</taxon>
    </lineage>
</organism>
<feature type="signal peptide" evidence="5">
    <location>
        <begin position="1"/>
        <end position="21"/>
    </location>
</feature>
<evidence type="ECO:0000256" key="3">
    <source>
        <dbReference type="ARBA" id="ARBA00022525"/>
    </source>
</evidence>
<evidence type="ECO:0000256" key="1">
    <source>
        <dbReference type="ARBA" id="ARBA00004613"/>
    </source>
</evidence>
<comment type="subcellular location">
    <subcellularLocation>
        <location evidence="1 5">Secreted</location>
    </subcellularLocation>
</comment>
<accession>A0A8T1XF43</accession>
<keyword evidence="7" id="KW-1185">Reference proteome</keyword>
<evidence type="ECO:0000256" key="4">
    <source>
        <dbReference type="ARBA" id="ARBA00022729"/>
    </source>
</evidence>
<comment type="domain">
    <text evidence="5">The RxLR-dEER motif acts to carry the protein into the host cell cytoplasm through binding to cell surface phosphatidylinositol-3-phosphate.</text>
</comment>
<evidence type="ECO:0000313" key="6">
    <source>
        <dbReference type="EMBL" id="KAG7402279.1"/>
    </source>
</evidence>
<evidence type="ECO:0000256" key="2">
    <source>
        <dbReference type="ARBA" id="ARBA00010400"/>
    </source>
</evidence>
<evidence type="ECO:0000256" key="5">
    <source>
        <dbReference type="RuleBase" id="RU367124"/>
    </source>
</evidence>
<protein>
    <recommendedName>
        <fullName evidence="5">RxLR effector protein</fullName>
    </recommendedName>
</protein>
<keyword evidence="4 5" id="KW-0732">Signal</keyword>
<feature type="chain" id="PRO_5035963452" description="RxLR effector protein" evidence="5">
    <location>
        <begin position="22"/>
        <end position="135"/>
    </location>
</feature>
<comment type="caution">
    <text evidence="6">The sequence shown here is derived from an EMBL/GenBank/DDBJ whole genome shotgun (WGS) entry which is preliminary data.</text>
</comment>
<comment type="function">
    <text evidence="5">Effector that suppresses plant defense responses during pathogen infection.</text>
</comment>
<evidence type="ECO:0000313" key="7">
    <source>
        <dbReference type="Proteomes" id="UP000693981"/>
    </source>
</evidence>
<dbReference type="EMBL" id="JAGDFL010000002">
    <property type="protein sequence ID" value="KAG7402279.1"/>
    <property type="molecule type" value="Genomic_DNA"/>
</dbReference>
<proteinExistence type="inferred from homology"/>
<keyword evidence="3 5" id="KW-0964">Secreted</keyword>